<keyword evidence="4 6" id="KW-0808">Transferase</keyword>
<comment type="pathway">
    <text evidence="1">Cell wall biogenesis; cell wall polysaccharide biosynthesis.</text>
</comment>
<evidence type="ECO:0000256" key="2">
    <source>
        <dbReference type="ARBA" id="ARBA00006739"/>
    </source>
</evidence>
<proteinExistence type="inferred from homology"/>
<name>A0A1W1XB14_9CLOT</name>
<dbReference type="InterPro" id="IPR029044">
    <property type="entry name" value="Nucleotide-diphossugar_trans"/>
</dbReference>
<evidence type="ECO:0000313" key="7">
    <source>
        <dbReference type="Proteomes" id="UP000192468"/>
    </source>
</evidence>
<dbReference type="Proteomes" id="UP000192468">
    <property type="component" value="Unassembled WGS sequence"/>
</dbReference>
<evidence type="ECO:0000259" key="5">
    <source>
        <dbReference type="Pfam" id="PF00535"/>
    </source>
</evidence>
<comment type="similarity">
    <text evidence="2">Belongs to the glycosyltransferase 2 family.</text>
</comment>
<evidence type="ECO:0000313" key="6">
    <source>
        <dbReference type="EMBL" id="SMC21049.1"/>
    </source>
</evidence>
<dbReference type="AlphaFoldDB" id="A0A1W1XB14"/>
<feature type="domain" description="Glycosyltransferase 2-like" evidence="5">
    <location>
        <begin position="8"/>
        <end position="182"/>
    </location>
</feature>
<reference evidence="6 7" key="1">
    <citation type="submission" date="2017-04" db="EMBL/GenBank/DDBJ databases">
        <authorList>
            <person name="Afonso C.L."/>
            <person name="Miller P.J."/>
            <person name="Scott M.A."/>
            <person name="Spackman E."/>
            <person name="Goraichik I."/>
            <person name="Dimitrov K.M."/>
            <person name="Suarez D.L."/>
            <person name="Swayne D.E."/>
        </authorList>
    </citation>
    <scope>NUCLEOTIDE SEQUENCE [LARGE SCALE GENOMIC DNA]</scope>
    <source>
        <strain evidence="6 7">DSM 12555</strain>
    </source>
</reference>
<dbReference type="InterPro" id="IPR001173">
    <property type="entry name" value="Glyco_trans_2-like"/>
</dbReference>
<dbReference type="EMBL" id="FWXH01000003">
    <property type="protein sequence ID" value="SMC21049.1"/>
    <property type="molecule type" value="Genomic_DNA"/>
</dbReference>
<dbReference type="PANTHER" id="PTHR43179">
    <property type="entry name" value="RHAMNOSYLTRANSFERASE WBBL"/>
    <property type="match status" value="1"/>
</dbReference>
<dbReference type="STRING" id="1121291.SAMN02745134_01178"/>
<gene>
    <name evidence="6" type="ORF">SAMN02745134_01178</name>
</gene>
<sequence>MKSPKVFIVILNFNAFNDTKECLNSLKNIDYNNYEIIVIDNCSKDQSYINLKEEFPENIMLRAEKNNGYAEGNNLGIKYALDKGAEYICVLNNDVAVEKDFLTKVIRVMENDKNVGIAGPCICKYDKKNIIQAMGANINLYTGLTQGKFKGQKYEKVKKENIFVDYLGGACFIARKEVFNKIGLIPENYFLFFEETEFCLKASREGFKLLCIYESKIYHKGSSTISKYNGLSYYFLNRNRVIFIRRNANIFQKLIFSIYIFVEAVGRIILRREPISLIKNIINGFKADTNKIDINIINSFIK</sequence>
<dbReference type="GO" id="GO:0016757">
    <property type="term" value="F:glycosyltransferase activity"/>
    <property type="evidence" value="ECO:0007669"/>
    <property type="project" value="UniProtKB-KW"/>
</dbReference>
<dbReference type="PANTHER" id="PTHR43179:SF12">
    <property type="entry name" value="GALACTOFURANOSYLTRANSFERASE GLFT2"/>
    <property type="match status" value="1"/>
</dbReference>
<dbReference type="RefSeq" id="WP_084114626.1">
    <property type="nucleotide sequence ID" value="NZ_FWXH01000003.1"/>
</dbReference>
<keyword evidence="7" id="KW-1185">Reference proteome</keyword>
<accession>A0A1W1XB14</accession>
<dbReference type="SUPFAM" id="SSF53448">
    <property type="entry name" value="Nucleotide-diphospho-sugar transferases"/>
    <property type="match status" value="1"/>
</dbReference>
<keyword evidence="3" id="KW-0328">Glycosyltransferase</keyword>
<evidence type="ECO:0000256" key="3">
    <source>
        <dbReference type="ARBA" id="ARBA00022676"/>
    </source>
</evidence>
<dbReference type="Gene3D" id="3.90.550.10">
    <property type="entry name" value="Spore Coat Polysaccharide Biosynthesis Protein SpsA, Chain A"/>
    <property type="match status" value="1"/>
</dbReference>
<protein>
    <submittedName>
        <fullName evidence="6">Glycosyltransferase, GT2 family</fullName>
    </submittedName>
</protein>
<organism evidence="6 7">
    <name type="scientific">Clostridium acidisoli DSM 12555</name>
    <dbReference type="NCBI Taxonomy" id="1121291"/>
    <lineage>
        <taxon>Bacteria</taxon>
        <taxon>Bacillati</taxon>
        <taxon>Bacillota</taxon>
        <taxon>Clostridia</taxon>
        <taxon>Eubacteriales</taxon>
        <taxon>Clostridiaceae</taxon>
        <taxon>Clostridium</taxon>
    </lineage>
</organism>
<dbReference type="CDD" id="cd04186">
    <property type="entry name" value="GT_2_like_c"/>
    <property type="match status" value="1"/>
</dbReference>
<dbReference type="Pfam" id="PF00535">
    <property type="entry name" value="Glycos_transf_2"/>
    <property type="match status" value="1"/>
</dbReference>
<dbReference type="OrthoDB" id="9813495at2"/>
<evidence type="ECO:0000256" key="1">
    <source>
        <dbReference type="ARBA" id="ARBA00004776"/>
    </source>
</evidence>
<evidence type="ECO:0000256" key="4">
    <source>
        <dbReference type="ARBA" id="ARBA00022679"/>
    </source>
</evidence>